<gene>
    <name evidence="16" type="ORF">DBV15_04381</name>
</gene>
<dbReference type="PANTHER" id="PTHR12966">
    <property type="entry name" value="NADH DEHYDROGENASE UBIQUINONE 1 ALPHA SUBCOMPLEX SUBUNIT 13"/>
    <property type="match status" value="1"/>
</dbReference>
<dbReference type="EMBL" id="QBLH01002549">
    <property type="protein sequence ID" value="TGZ48133.1"/>
    <property type="molecule type" value="Genomic_DNA"/>
</dbReference>
<evidence type="ECO:0000256" key="10">
    <source>
        <dbReference type="ARBA" id="ARBA00023128"/>
    </source>
</evidence>
<evidence type="ECO:0000256" key="3">
    <source>
        <dbReference type="ARBA" id="ARBA00018192"/>
    </source>
</evidence>
<evidence type="ECO:0000313" key="17">
    <source>
        <dbReference type="Proteomes" id="UP000310200"/>
    </source>
</evidence>
<protein>
    <recommendedName>
        <fullName evidence="3 14">NADH dehydrogenase [ubiquinone] 1 alpha subcomplex subunit 13</fullName>
    </recommendedName>
</protein>
<evidence type="ECO:0000256" key="9">
    <source>
        <dbReference type="ARBA" id="ARBA00022989"/>
    </source>
</evidence>
<keyword evidence="6 14" id="KW-0812">Transmembrane</keyword>
<dbReference type="GO" id="GO:0045271">
    <property type="term" value="C:respiratory chain complex I"/>
    <property type="evidence" value="ECO:0007669"/>
    <property type="project" value="UniProtKB-UniRule"/>
</dbReference>
<sequence>MNATTTEGRRIQDLPPKGGYGPIQTERVKLRTILGAKSTLGLLVGTTIVGFYAYYLNYKYIRRQQIEMRSARLAIFPALLAERDRAVLKQMRRNRDVEAELMKNVEGWEVGTYFGEPIFFLDDENQWREPLFCEHFVHADYSHVKARAERHAWM</sequence>
<keyword evidence="10 14" id="KW-0496">Mitochondrion</keyword>
<evidence type="ECO:0000256" key="12">
    <source>
        <dbReference type="ARBA" id="ARBA00045908"/>
    </source>
</evidence>
<evidence type="ECO:0000256" key="14">
    <source>
        <dbReference type="RuleBase" id="RU368034"/>
    </source>
</evidence>
<comment type="subunit">
    <text evidence="13">Complex I is composed of 45 different subunits. Interacts with CARD15, but not with CARD4. Interacts with STAT3, but not with STAT1, STAT2 and STAT5A. Interacts with OLFM4.</text>
</comment>
<keyword evidence="16" id="KW-0830">Ubiquinone</keyword>
<evidence type="ECO:0000256" key="5">
    <source>
        <dbReference type="ARBA" id="ARBA00022660"/>
    </source>
</evidence>
<organism evidence="16 17">
    <name type="scientific">Temnothorax longispinosus</name>
    <dbReference type="NCBI Taxonomy" id="300112"/>
    <lineage>
        <taxon>Eukaryota</taxon>
        <taxon>Metazoa</taxon>
        <taxon>Ecdysozoa</taxon>
        <taxon>Arthropoda</taxon>
        <taxon>Hexapoda</taxon>
        <taxon>Insecta</taxon>
        <taxon>Pterygota</taxon>
        <taxon>Neoptera</taxon>
        <taxon>Endopterygota</taxon>
        <taxon>Hymenoptera</taxon>
        <taxon>Apocrita</taxon>
        <taxon>Aculeata</taxon>
        <taxon>Formicoidea</taxon>
        <taxon>Formicidae</taxon>
        <taxon>Myrmicinae</taxon>
        <taxon>Temnothorax</taxon>
    </lineage>
</organism>
<keyword evidence="9 14" id="KW-1133">Transmembrane helix</keyword>
<reference evidence="16 17" key="1">
    <citation type="journal article" date="2019" name="Philos. Trans. R. Soc. Lond., B, Biol. Sci.">
        <title>Ant behaviour and brain gene expression of defending hosts depend on the ecological success of the intruding social parasite.</title>
        <authorList>
            <person name="Kaur R."/>
            <person name="Stoldt M."/>
            <person name="Jongepier E."/>
            <person name="Feldmeyer B."/>
            <person name="Menzel F."/>
            <person name="Bornberg-Bauer E."/>
            <person name="Foitzik S."/>
        </authorList>
    </citation>
    <scope>NUCLEOTIDE SEQUENCE [LARGE SCALE GENOMIC DNA]</scope>
    <source>
        <tissue evidence="16">Whole body</tissue>
    </source>
</reference>
<evidence type="ECO:0000256" key="15">
    <source>
        <dbReference type="SAM" id="MobiDB-lite"/>
    </source>
</evidence>
<evidence type="ECO:0000256" key="6">
    <source>
        <dbReference type="ARBA" id="ARBA00022692"/>
    </source>
</evidence>
<evidence type="ECO:0000256" key="8">
    <source>
        <dbReference type="ARBA" id="ARBA00022982"/>
    </source>
</evidence>
<feature type="region of interest" description="Disordered" evidence="15">
    <location>
        <begin position="1"/>
        <end position="22"/>
    </location>
</feature>
<dbReference type="InterPro" id="IPR009346">
    <property type="entry name" value="GRIM-19"/>
</dbReference>
<comment type="function">
    <text evidence="14">Complex I functions in the transfer of electrons from NADH to the respiratory chain. Accessory subunit of the mitochondrial membrane respiratory chain NADH dehydrogenase (Complex I), that is believed not to be involved in catalysis.</text>
</comment>
<feature type="transmembrane region" description="Helical" evidence="14">
    <location>
        <begin position="40"/>
        <end position="58"/>
    </location>
</feature>
<accession>A0A4S2KFF2</accession>
<evidence type="ECO:0000256" key="4">
    <source>
        <dbReference type="ARBA" id="ARBA00022448"/>
    </source>
</evidence>
<keyword evidence="5 14" id="KW-0679">Respiratory chain</keyword>
<keyword evidence="4 14" id="KW-0813">Transport</keyword>
<comment type="function">
    <text evidence="12">Accessory subunit of the mitochondrial membrane respiratory chain NADH dehydrogenase (Complex I), that is believed not to be involved in catalysis. Complex I functions in the transfer of electrons from NADH to the respiratory chain. The immediate electron acceptor for the enzyme is believed to be ubiquinone. Involved in the interferon/all-trans-retinoic acid (IFN/RA) induced cell death. This apoptotic activity is inhibited by interaction with viral IRF1. Prevents the transactivation of STAT3 target genes. May play a role in CARD15-mediated innate mucosal responses and serve to regulate intestinal epithelial cell responses to microbes.</text>
</comment>
<evidence type="ECO:0000256" key="1">
    <source>
        <dbReference type="ARBA" id="ARBA00004298"/>
    </source>
</evidence>
<dbReference type="Pfam" id="PF06212">
    <property type="entry name" value="GRIM-19"/>
    <property type="match status" value="1"/>
</dbReference>
<dbReference type="STRING" id="300112.A0A4S2KFF2"/>
<name>A0A4S2KFF2_9HYME</name>
<dbReference type="Proteomes" id="UP000310200">
    <property type="component" value="Unassembled WGS sequence"/>
</dbReference>
<keyword evidence="7 14" id="KW-0999">Mitochondrion inner membrane</keyword>
<comment type="caution">
    <text evidence="16">The sequence shown here is derived from an EMBL/GenBank/DDBJ whole genome shotgun (WGS) entry which is preliminary data.</text>
</comment>
<proteinExistence type="inferred from homology"/>
<dbReference type="PANTHER" id="PTHR12966:SF0">
    <property type="entry name" value="NADH DEHYDROGENASE [UBIQUINONE] 1 ALPHA SUBCOMPLEX SUBUNIT 13"/>
    <property type="match status" value="1"/>
</dbReference>
<evidence type="ECO:0000256" key="2">
    <source>
        <dbReference type="ARBA" id="ARBA00007312"/>
    </source>
</evidence>
<evidence type="ECO:0000256" key="13">
    <source>
        <dbReference type="ARBA" id="ARBA00046797"/>
    </source>
</evidence>
<evidence type="ECO:0000313" key="16">
    <source>
        <dbReference type="EMBL" id="TGZ48133.1"/>
    </source>
</evidence>
<keyword evidence="11 14" id="KW-0472">Membrane</keyword>
<keyword evidence="17" id="KW-1185">Reference proteome</keyword>
<evidence type="ECO:0000256" key="11">
    <source>
        <dbReference type="ARBA" id="ARBA00023136"/>
    </source>
</evidence>
<comment type="subcellular location">
    <subcellularLocation>
        <location evidence="1 14">Mitochondrion inner membrane</location>
        <topology evidence="1 14">Single-pass membrane protein</topology>
        <orientation evidence="1 14">Matrix side</orientation>
    </subcellularLocation>
</comment>
<dbReference type="GO" id="GO:0005743">
    <property type="term" value="C:mitochondrial inner membrane"/>
    <property type="evidence" value="ECO:0007669"/>
    <property type="project" value="UniProtKB-SubCell"/>
</dbReference>
<dbReference type="AlphaFoldDB" id="A0A4S2KFF2"/>
<keyword evidence="8 14" id="KW-0249">Electron transport</keyword>
<comment type="similarity">
    <text evidence="2 14">Belongs to the complex I NDUFA13 subunit family.</text>
</comment>
<evidence type="ECO:0000256" key="7">
    <source>
        <dbReference type="ARBA" id="ARBA00022792"/>
    </source>
</evidence>